<dbReference type="FunFam" id="3.40.1170.60:FF:000002">
    <property type="entry name" value="Polymerase (DNA directed) kappa"/>
    <property type="match status" value="1"/>
</dbReference>
<dbReference type="InterPro" id="IPR022880">
    <property type="entry name" value="DNApol_IV"/>
</dbReference>
<keyword evidence="11" id="KW-0227">DNA damage</keyword>
<keyword evidence="10" id="KW-0479">Metal-binding</keyword>
<dbReference type="STRING" id="126957.T1IUC3"/>
<comment type="catalytic activity">
    <reaction evidence="19">
        <text>DNA(n) + a 2'-deoxyribonucleoside 5'-triphosphate = DNA(n+1) + diphosphate</text>
        <dbReference type="Rhea" id="RHEA:22508"/>
        <dbReference type="Rhea" id="RHEA-COMP:17339"/>
        <dbReference type="Rhea" id="RHEA-COMP:17340"/>
        <dbReference type="ChEBI" id="CHEBI:33019"/>
        <dbReference type="ChEBI" id="CHEBI:61560"/>
        <dbReference type="ChEBI" id="CHEBI:173112"/>
        <dbReference type="EC" id="2.7.7.7"/>
    </reaction>
</comment>
<keyword evidence="15" id="KW-0239">DNA-directed DNA polymerase</keyword>
<dbReference type="Gene3D" id="3.30.1490.100">
    <property type="entry name" value="DNA polymerase, Y-family, little finger domain"/>
    <property type="match status" value="1"/>
</dbReference>
<evidence type="ECO:0000256" key="17">
    <source>
        <dbReference type="ARBA" id="ARBA00023204"/>
    </source>
</evidence>
<evidence type="ECO:0000256" key="16">
    <source>
        <dbReference type="ARBA" id="ARBA00023125"/>
    </source>
</evidence>
<sequence>MAEAKMAPRSLHLNMKAGMEGLEMEKINQIIQQVSVGSNYYLHQQKKQRHIDEKIKQMKTISENITNAEIAAAIEKMDKMAEKLESTRRLDKIIVHVDMDAFFAAVEMKNNPQLKDKPMAVGCQSMLSTSNYLARRFGVRAAMPGFIAMKLCPELIIVPPNFAEYQRVSKQVQSVFDVYDPHFSSVSLDEAYLDVTNYVESHKKNDDVDRMQTATRVVHEMRKNIFKATELTASAGIAPNMMLAKICSDKNKPNGQFEIKPCRKEILEFIQDLPVRKVNGIGNVTEQLLNSQGIITCSDLWQKRGLVNRLFSSSSTDWFLRIAMGIGSVHVNNDDYVRKSISVERTFNDTSNATVLHQLCQEMCEELSSDLQAEKMVGKTVTVKLKMSDFTVKTKASTLRHATAESKLIAALAHSLLSSEIKSNEQLKLRLMGVRISSLTSTCNFKQQITLDTLFTKRNLISGSSEACNDDEINESQQQDSKTTQENDNRGRTTTAEEGALDLKSSTATSSQKHLNENNIRTFFLCPVCDVRQTCSLQDFNQHVDLCLNKSAIKQILSADVNKVKESSTTEVKKRKRSVNNVGTIEKFIQRSKKSQQ</sequence>
<evidence type="ECO:0000256" key="13">
    <source>
        <dbReference type="ARBA" id="ARBA00022833"/>
    </source>
</evidence>
<reference evidence="23" key="1">
    <citation type="submission" date="2011-05" db="EMBL/GenBank/DDBJ databases">
        <authorList>
            <person name="Richards S.R."/>
            <person name="Qu J."/>
            <person name="Jiang H."/>
            <person name="Jhangiani S.N."/>
            <person name="Agravi P."/>
            <person name="Goodspeed R."/>
            <person name="Gross S."/>
            <person name="Mandapat C."/>
            <person name="Jackson L."/>
            <person name="Mathew T."/>
            <person name="Pu L."/>
            <person name="Thornton R."/>
            <person name="Saada N."/>
            <person name="Wilczek-Boney K.B."/>
            <person name="Lee S."/>
            <person name="Kovar C."/>
            <person name="Wu Y."/>
            <person name="Scherer S.E."/>
            <person name="Worley K.C."/>
            <person name="Muzny D.M."/>
            <person name="Gibbs R."/>
        </authorList>
    </citation>
    <scope>NUCLEOTIDE SEQUENCE</scope>
    <source>
        <strain evidence="23">Brora</strain>
    </source>
</reference>
<dbReference type="NCBIfam" id="NF002677">
    <property type="entry name" value="PRK02406.1"/>
    <property type="match status" value="1"/>
</dbReference>
<evidence type="ECO:0000256" key="18">
    <source>
        <dbReference type="ARBA" id="ARBA00023242"/>
    </source>
</evidence>
<evidence type="ECO:0000256" key="20">
    <source>
        <dbReference type="SAM" id="MobiDB-lite"/>
    </source>
</evidence>
<dbReference type="PANTHER" id="PTHR11076:SF33">
    <property type="entry name" value="DNA POLYMERASE KAPPA"/>
    <property type="match status" value="1"/>
</dbReference>
<dbReference type="GO" id="GO:0003887">
    <property type="term" value="F:DNA-directed DNA polymerase activity"/>
    <property type="evidence" value="ECO:0007669"/>
    <property type="project" value="UniProtKB-KW"/>
</dbReference>
<name>T1IUC3_STRMM</name>
<dbReference type="PANTHER" id="PTHR11076">
    <property type="entry name" value="DNA REPAIR POLYMERASE UMUC / TRANSFERASE FAMILY MEMBER"/>
    <property type="match status" value="1"/>
</dbReference>
<dbReference type="InterPro" id="IPR001126">
    <property type="entry name" value="UmuC"/>
</dbReference>
<accession>T1IUC3</accession>
<dbReference type="EC" id="2.7.7.7" evidence="4"/>
<dbReference type="Proteomes" id="UP000014500">
    <property type="component" value="Unassembled WGS sequence"/>
</dbReference>
<dbReference type="GO" id="GO:0006281">
    <property type="term" value="P:DNA repair"/>
    <property type="evidence" value="ECO:0007669"/>
    <property type="project" value="UniProtKB-KW"/>
</dbReference>
<protein>
    <recommendedName>
        <fullName evidence="5">DNA polymerase kappa</fullName>
        <ecNumber evidence="4">2.7.7.7</ecNumber>
    </recommendedName>
</protein>
<keyword evidence="12" id="KW-0863">Zinc-finger</keyword>
<dbReference type="HOGENOM" id="CLU_012348_11_3_1"/>
<evidence type="ECO:0000256" key="6">
    <source>
        <dbReference type="ARBA" id="ARBA00022457"/>
    </source>
</evidence>
<dbReference type="CDD" id="cd03586">
    <property type="entry name" value="PolY_Pol_IV_kappa"/>
    <property type="match status" value="1"/>
</dbReference>
<keyword evidence="7" id="KW-0808">Transferase</keyword>
<keyword evidence="23" id="KW-1185">Reference proteome</keyword>
<keyword evidence="14" id="KW-0460">Magnesium</keyword>
<dbReference type="InterPro" id="IPR043128">
    <property type="entry name" value="Rev_trsase/Diguanyl_cyclase"/>
</dbReference>
<dbReference type="InterPro" id="IPR036775">
    <property type="entry name" value="DNA_pol_Y-fam_lit_finger_sf"/>
</dbReference>
<keyword evidence="13" id="KW-0862">Zinc</keyword>
<keyword evidence="8" id="KW-0548">Nucleotidyltransferase</keyword>
<dbReference type="FunFam" id="1.10.150.810:FF:000003">
    <property type="entry name" value="DNA polymerase kappa subunit"/>
    <property type="match status" value="1"/>
</dbReference>
<evidence type="ECO:0000256" key="9">
    <source>
        <dbReference type="ARBA" id="ARBA00022705"/>
    </source>
</evidence>
<dbReference type="OMA" id="EVYTRQV"/>
<dbReference type="GO" id="GO:0008270">
    <property type="term" value="F:zinc ion binding"/>
    <property type="evidence" value="ECO:0007669"/>
    <property type="project" value="UniProtKB-KW"/>
</dbReference>
<dbReference type="InterPro" id="IPR043502">
    <property type="entry name" value="DNA/RNA_pol_sf"/>
</dbReference>
<evidence type="ECO:0000256" key="1">
    <source>
        <dbReference type="ARBA" id="ARBA00001946"/>
    </source>
</evidence>
<dbReference type="InterPro" id="IPR017961">
    <property type="entry name" value="DNA_pol_Y-fam_little_finger"/>
</dbReference>
<dbReference type="EMBL" id="JH431527">
    <property type="status" value="NOT_ANNOTATED_CDS"/>
    <property type="molecule type" value="Genomic_DNA"/>
</dbReference>
<dbReference type="Pfam" id="PF11799">
    <property type="entry name" value="IMS_C"/>
    <property type="match status" value="1"/>
</dbReference>
<evidence type="ECO:0000256" key="4">
    <source>
        <dbReference type="ARBA" id="ARBA00012417"/>
    </source>
</evidence>
<dbReference type="InterPro" id="IPR050116">
    <property type="entry name" value="DNA_polymerase-Y"/>
</dbReference>
<dbReference type="Gene3D" id="3.30.160.60">
    <property type="entry name" value="Classic Zinc Finger"/>
    <property type="match status" value="1"/>
</dbReference>
<evidence type="ECO:0000256" key="5">
    <source>
        <dbReference type="ARBA" id="ARBA00016178"/>
    </source>
</evidence>
<comment type="subcellular location">
    <subcellularLocation>
        <location evidence="2">Nucleus</location>
    </subcellularLocation>
</comment>
<keyword evidence="17" id="KW-0234">DNA repair</keyword>
<dbReference type="FunFam" id="1.10.150.810:FF:000001">
    <property type="entry name" value="DNA polymerase kappa"/>
    <property type="match status" value="1"/>
</dbReference>
<dbReference type="eggNOG" id="KOG2094">
    <property type="taxonomic scope" value="Eukaryota"/>
</dbReference>
<evidence type="ECO:0000256" key="8">
    <source>
        <dbReference type="ARBA" id="ARBA00022695"/>
    </source>
</evidence>
<dbReference type="Gene3D" id="3.40.1170.60">
    <property type="match status" value="1"/>
</dbReference>
<evidence type="ECO:0000256" key="19">
    <source>
        <dbReference type="ARBA" id="ARBA00049244"/>
    </source>
</evidence>
<evidence type="ECO:0000256" key="10">
    <source>
        <dbReference type="ARBA" id="ARBA00022723"/>
    </source>
</evidence>
<dbReference type="Pfam" id="PF11798">
    <property type="entry name" value="IMS_HHH"/>
    <property type="match status" value="1"/>
</dbReference>
<dbReference type="GO" id="GO:0003684">
    <property type="term" value="F:damaged DNA binding"/>
    <property type="evidence" value="ECO:0007669"/>
    <property type="project" value="InterPro"/>
</dbReference>
<evidence type="ECO:0000256" key="11">
    <source>
        <dbReference type="ARBA" id="ARBA00022763"/>
    </source>
</evidence>
<evidence type="ECO:0000256" key="12">
    <source>
        <dbReference type="ARBA" id="ARBA00022771"/>
    </source>
</evidence>
<dbReference type="EnsemblMetazoa" id="SMAR004744-RA">
    <property type="protein sequence ID" value="SMAR004744-PA"/>
    <property type="gene ID" value="SMAR004744"/>
</dbReference>
<dbReference type="PIRSF" id="PIRSF036603">
    <property type="entry name" value="DPol_eta"/>
    <property type="match status" value="1"/>
</dbReference>
<keyword evidence="18" id="KW-0539">Nucleus</keyword>
<evidence type="ECO:0000256" key="3">
    <source>
        <dbReference type="ARBA" id="ARBA00010945"/>
    </source>
</evidence>
<comment type="similarity">
    <text evidence="3">Belongs to the DNA polymerase type-Y family.</text>
</comment>
<dbReference type="GO" id="GO:0042276">
    <property type="term" value="P:error-prone translesion synthesis"/>
    <property type="evidence" value="ECO:0007669"/>
    <property type="project" value="TreeGrafter"/>
</dbReference>
<dbReference type="FunFam" id="3.30.1490.100:FF:000004">
    <property type="entry name" value="DNA polymerase IV"/>
    <property type="match status" value="1"/>
</dbReference>
<proteinExistence type="inferred from homology"/>
<dbReference type="HAMAP" id="MF_01113">
    <property type="entry name" value="DNApol_IV"/>
    <property type="match status" value="1"/>
</dbReference>
<organism evidence="22 23">
    <name type="scientific">Strigamia maritima</name>
    <name type="common">European centipede</name>
    <name type="synonym">Geophilus maritimus</name>
    <dbReference type="NCBI Taxonomy" id="126957"/>
    <lineage>
        <taxon>Eukaryota</taxon>
        <taxon>Metazoa</taxon>
        <taxon>Ecdysozoa</taxon>
        <taxon>Arthropoda</taxon>
        <taxon>Myriapoda</taxon>
        <taxon>Chilopoda</taxon>
        <taxon>Pleurostigmophora</taxon>
        <taxon>Geophilomorpha</taxon>
        <taxon>Linotaeniidae</taxon>
        <taxon>Strigamia</taxon>
    </lineage>
</organism>
<dbReference type="SUPFAM" id="SSF56672">
    <property type="entry name" value="DNA/RNA polymerases"/>
    <property type="match status" value="1"/>
</dbReference>
<dbReference type="AlphaFoldDB" id="T1IUC3"/>
<dbReference type="GO" id="GO:0006260">
    <property type="term" value="P:DNA replication"/>
    <property type="evidence" value="ECO:0007669"/>
    <property type="project" value="UniProtKB-KW"/>
</dbReference>
<dbReference type="PROSITE" id="PS50173">
    <property type="entry name" value="UMUC"/>
    <property type="match status" value="1"/>
</dbReference>
<evidence type="ECO:0000256" key="15">
    <source>
        <dbReference type="ARBA" id="ARBA00022932"/>
    </source>
</evidence>
<evidence type="ECO:0000259" key="21">
    <source>
        <dbReference type="PROSITE" id="PS50173"/>
    </source>
</evidence>
<dbReference type="Pfam" id="PF00817">
    <property type="entry name" value="IMS"/>
    <property type="match status" value="1"/>
</dbReference>
<dbReference type="SUPFAM" id="SSF100879">
    <property type="entry name" value="Lesion bypass DNA polymerase (Y-family), little finger domain"/>
    <property type="match status" value="1"/>
</dbReference>
<dbReference type="PhylomeDB" id="T1IUC3"/>
<evidence type="ECO:0000256" key="14">
    <source>
        <dbReference type="ARBA" id="ARBA00022842"/>
    </source>
</evidence>
<dbReference type="Gene3D" id="3.30.70.270">
    <property type="match status" value="1"/>
</dbReference>
<keyword evidence="9" id="KW-0235">DNA replication</keyword>
<dbReference type="Gene3D" id="1.10.150.810">
    <property type="match status" value="2"/>
</dbReference>
<reference evidence="22" key="2">
    <citation type="submission" date="2015-02" db="UniProtKB">
        <authorList>
            <consortium name="EnsemblMetazoa"/>
        </authorList>
    </citation>
    <scope>IDENTIFICATION</scope>
</reference>
<evidence type="ECO:0000256" key="7">
    <source>
        <dbReference type="ARBA" id="ARBA00022679"/>
    </source>
</evidence>
<evidence type="ECO:0000313" key="22">
    <source>
        <dbReference type="EnsemblMetazoa" id="SMAR004744-PA"/>
    </source>
</evidence>
<keyword evidence="6" id="KW-0515">Mutator protein</keyword>
<feature type="region of interest" description="Disordered" evidence="20">
    <location>
        <begin position="466"/>
        <end position="512"/>
    </location>
</feature>
<comment type="cofactor">
    <cofactor evidence="1">
        <name>Mg(2+)</name>
        <dbReference type="ChEBI" id="CHEBI:18420"/>
    </cofactor>
</comment>
<dbReference type="InterPro" id="IPR024728">
    <property type="entry name" value="PolY_HhH_motif"/>
</dbReference>
<evidence type="ECO:0000256" key="2">
    <source>
        <dbReference type="ARBA" id="ARBA00004123"/>
    </source>
</evidence>
<evidence type="ECO:0000313" key="23">
    <source>
        <dbReference type="Proteomes" id="UP000014500"/>
    </source>
</evidence>
<feature type="domain" description="UmuC" evidence="21">
    <location>
        <begin position="94"/>
        <end position="282"/>
    </location>
</feature>
<keyword evidence="16" id="KW-0238">DNA-binding</keyword>
<dbReference type="GO" id="GO:0005634">
    <property type="term" value="C:nucleus"/>
    <property type="evidence" value="ECO:0007669"/>
    <property type="project" value="UniProtKB-SubCell"/>
</dbReference>